<comment type="caution">
    <text evidence="1">The sequence shown here is derived from an EMBL/GenBank/DDBJ whole genome shotgun (WGS) entry which is preliminary data.</text>
</comment>
<dbReference type="AlphaFoldDB" id="A0AAV4XVG7"/>
<gene>
    <name evidence="1" type="ORF">CEXT_407001</name>
</gene>
<accession>A0AAV4XVG7</accession>
<evidence type="ECO:0000313" key="2">
    <source>
        <dbReference type="Proteomes" id="UP001054945"/>
    </source>
</evidence>
<reference evidence="1 2" key="1">
    <citation type="submission" date="2021-06" db="EMBL/GenBank/DDBJ databases">
        <title>Caerostris extrusa draft genome.</title>
        <authorList>
            <person name="Kono N."/>
            <person name="Arakawa K."/>
        </authorList>
    </citation>
    <scope>NUCLEOTIDE SEQUENCE [LARGE SCALE GENOMIC DNA]</scope>
</reference>
<dbReference type="EMBL" id="BPLR01000993">
    <property type="protein sequence ID" value="GIY99012.1"/>
    <property type="molecule type" value="Genomic_DNA"/>
</dbReference>
<protein>
    <submittedName>
        <fullName evidence="1">Uncharacterized protein</fullName>
    </submittedName>
</protein>
<sequence length="114" mass="11996">MGIPVPRHSKNTLPLLLREGLSGAPHSRQGQQDAEVLGDSAIPQKLAAVLLIPFGILGWAGDAEGGCTPLPSPPIPSFGDETGRSGSACSSRGHRAFCFPERTHPLLISLHLWA</sequence>
<evidence type="ECO:0000313" key="1">
    <source>
        <dbReference type="EMBL" id="GIY99012.1"/>
    </source>
</evidence>
<keyword evidence="2" id="KW-1185">Reference proteome</keyword>
<proteinExistence type="predicted"/>
<dbReference type="Proteomes" id="UP001054945">
    <property type="component" value="Unassembled WGS sequence"/>
</dbReference>
<organism evidence="1 2">
    <name type="scientific">Caerostris extrusa</name>
    <name type="common">Bark spider</name>
    <name type="synonym">Caerostris bankana</name>
    <dbReference type="NCBI Taxonomy" id="172846"/>
    <lineage>
        <taxon>Eukaryota</taxon>
        <taxon>Metazoa</taxon>
        <taxon>Ecdysozoa</taxon>
        <taxon>Arthropoda</taxon>
        <taxon>Chelicerata</taxon>
        <taxon>Arachnida</taxon>
        <taxon>Araneae</taxon>
        <taxon>Araneomorphae</taxon>
        <taxon>Entelegynae</taxon>
        <taxon>Araneoidea</taxon>
        <taxon>Araneidae</taxon>
        <taxon>Caerostris</taxon>
    </lineage>
</organism>
<name>A0AAV4XVG7_CAEEX</name>